<dbReference type="InterPro" id="IPR001214">
    <property type="entry name" value="SET_dom"/>
</dbReference>
<dbReference type="Gene3D" id="2.170.270.10">
    <property type="entry name" value="SET domain"/>
    <property type="match status" value="1"/>
</dbReference>
<evidence type="ECO:0000259" key="2">
    <source>
        <dbReference type="PROSITE" id="PS50280"/>
    </source>
</evidence>
<dbReference type="PANTHER" id="PTHR12350">
    <property type="entry name" value="HISTONE-LYSINE N-METHYLTRANSFERASE-RELATED"/>
    <property type="match status" value="1"/>
</dbReference>
<gene>
    <name evidence="3" type="ORF">MPOL1434_LOCUS4283</name>
</gene>
<dbReference type="AlphaFoldDB" id="A0A7S0FM98"/>
<dbReference type="PROSITE" id="PS50280">
    <property type="entry name" value="SET"/>
    <property type="match status" value="1"/>
</dbReference>
<reference evidence="3" key="1">
    <citation type="submission" date="2021-01" db="EMBL/GenBank/DDBJ databases">
        <authorList>
            <person name="Corre E."/>
            <person name="Pelletier E."/>
            <person name="Niang G."/>
            <person name="Scheremetjew M."/>
            <person name="Finn R."/>
            <person name="Kale V."/>
            <person name="Holt S."/>
            <person name="Cochrane G."/>
            <person name="Meng A."/>
            <person name="Brown T."/>
            <person name="Cohen L."/>
        </authorList>
    </citation>
    <scope>NUCLEOTIDE SEQUENCE</scope>
    <source>
        <strain evidence="3">CCMP3303</strain>
    </source>
</reference>
<proteinExistence type="predicted"/>
<dbReference type="Pfam" id="PF00856">
    <property type="entry name" value="SET"/>
    <property type="match status" value="1"/>
</dbReference>
<organism evidence="3">
    <name type="scientific">Minutocellus polymorphus</name>
    <dbReference type="NCBI Taxonomy" id="265543"/>
    <lineage>
        <taxon>Eukaryota</taxon>
        <taxon>Sar</taxon>
        <taxon>Stramenopiles</taxon>
        <taxon>Ochrophyta</taxon>
        <taxon>Bacillariophyta</taxon>
        <taxon>Mediophyceae</taxon>
        <taxon>Cymatosirophycidae</taxon>
        <taxon>Cymatosirales</taxon>
        <taxon>Cymatosiraceae</taxon>
        <taxon>Minutocellus</taxon>
    </lineage>
</organism>
<evidence type="ECO:0000256" key="1">
    <source>
        <dbReference type="SAM" id="MobiDB-lite"/>
    </source>
</evidence>
<evidence type="ECO:0000313" key="3">
    <source>
        <dbReference type="EMBL" id="CAD8367146.1"/>
    </source>
</evidence>
<accession>A0A7S0FM98</accession>
<feature type="compositionally biased region" description="Acidic residues" evidence="1">
    <location>
        <begin position="239"/>
        <end position="257"/>
    </location>
</feature>
<dbReference type="PANTHER" id="PTHR12350:SF19">
    <property type="entry name" value="SET DOMAIN-CONTAINING PROTEIN"/>
    <property type="match status" value="1"/>
</dbReference>
<name>A0A7S0FM98_9STRA</name>
<feature type="region of interest" description="Disordered" evidence="1">
    <location>
        <begin position="219"/>
        <end position="257"/>
    </location>
</feature>
<protein>
    <recommendedName>
        <fullName evidence="2">SET domain-containing protein</fullName>
    </recommendedName>
</protein>
<dbReference type="InterPro" id="IPR053201">
    <property type="entry name" value="Flavunoidine_N-MTase"/>
</dbReference>
<feature type="domain" description="SET" evidence="2">
    <location>
        <begin position="8"/>
        <end position="141"/>
    </location>
</feature>
<dbReference type="EMBL" id="HBEJ01007262">
    <property type="protein sequence ID" value="CAD8367146.1"/>
    <property type="molecule type" value="Transcribed_RNA"/>
</dbReference>
<dbReference type="SUPFAM" id="SSF82199">
    <property type="entry name" value="SET domain"/>
    <property type="match status" value="1"/>
</dbReference>
<sequence>MRLVFPGPSYALAQVTVRQNDLGQWTLHAAKDFAFGERVYEFWRSDWPFGGRDSVVVVASTKLDKFDLPEGTVINLDPKECAAKKDRSGHFQFSGFDLLVSHSCLPNLTYNDLHEDEDDEWQCAYATRDIKSGEALTIDFNSVFWDRSGSSGANDCHCGTSKCVGTKAGFKLLPKEAQEERKLMTWRRVLPPYQGEKEADTKYLGMALTPHVRESWRADSELGCDCPETAPSSSSSSESSDDSEASDDESSSDSASE</sequence>
<dbReference type="InterPro" id="IPR046341">
    <property type="entry name" value="SET_dom_sf"/>
</dbReference>